<dbReference type="OrthoDB" id="25391at2759"/>
<feature type="compositionally biased region" description="Polar residues" evidence="4">
    <location>
        <begin position="1"/>
        <end position="15"/>
    </location>
</feature>
<feature type="region of interest" description="Disordered" evidence="4">
    <location>
        <begin position="177"/>
        <end position="196"/>
    </location>
</feature>
<evidence type="ECO:0000259" key="5">
    <source>
        <dbReference type="Pfam" id="PF04153"/>
    </source>
</evidence>
<keyword evidence="7" id="KW-1185">Reference proteome</keyword>
<dbReference type="GO" id="GO:0030015">
    <property type="term" value="C:CCR4-NOT core complex"/>
    <property type="evidence" value="ECO:0007669"/>
    <property type="project" value="InterPro"/>
</dbReference>
<evidence type="ECO:0000313" key="6">
    <source>
        <dbReference type="EMBL" id="CAG8484165.1"/>
    </source>
</evidence>
<name>A0A9N8WE34_9GLOM</name>
<sequence length="629" mass="66915">MPANSNIVKTITNPNRFGPQPGGGLMNRSGMTAVVNPAQQANRPGPINSAYPPTSMPQRTAGGNSLLSRANGRIGSNVPSWNFTPGSSLASQTISARHQNFTSSYPNAIHSVHPQQNDTLDMSEFPALGSANTTSNNSSATGMGSSYANTAQTGTNATSNDNRSMHHQQPTQEFTIDDFPALPGATSNSGNRGIVGSQLGVSQHHLVNHHQQNSMDGLNNGNSMSTDISSSGVQDGRISNGGIRPPSQPQVNSVSEQDKKNFSTKSGGSVQIMQQIPSSSLMMPYSLTGPANQTTPYSTTSTLTGTPYPPPIGIPNLQSTLGGAPSLNQSSSSPSSVASDEFGLLGLLSVIRMTDPDLSMLALGSDLTTLGLNLNSPDVLYATFTSPWSENNQIAGLIEPEYHLPSCYNVQPPPPAQSKIGSFSEETLFYIFYSMPRDILQETAAQELYNRNWRYHKEYRFWLTKELGTEPIAKTQNYERGNYIYFDPNSWEKVKKEFVLMYDMLEERPMMGNMSSMSGSSAAANLSSLAPSGLQQQQQAVAQQNLAANSMNMASLMGLDNIPSRAGSAGVNSLAAGALAGLGATPAQLQQLHHQYPTGANAGPHHPLGPVSGLGQGGHYISQGALKDY</sequence>
<dbReference type="InterPro" id="IPR040168">
    <property type="entry name" value="Not2/3/5"/>
</dbReference>
<feature type="compositionally biased region" description="Low complexity" evidence="4">
    <location>
        <begin position="326"/>
        <end position="337"/>
    </location>
</feature>
<dbReference type="Proteomes" id="UP000789570">
    <property type="component" value="Unassembled WGS sequence"/>
</dbReference>
<feature type="compositionally biased region" description="Polar residues" evidence="4">
    <location>
        <begin position="147"/>
        <end position="169"/>
    </location>
</feature>
<protein>
    <submittedName>
        <fullName evidence="6">15309_t:CDS:1</fullName>
    </submittedName>
</protein>
<evidence type="ECO:0000256" key="3">
    <source>
        <dbReference type="ARBA" id="ARBA00023163"/>
    </source>
</evidence>
<evidence type="ECO:0000256" key="4">
    <source>
        <dbReference type="SAM" id="MobiDB-lite"/>
    </source>
</evidence>
<evidence type="ECO:0000256" key="1">
    <source>
        <dbReference type="ARBA" id="ARBA00007682"/>
    </source>
</evidence>
<organism evidence="6 7">
    <name type="scientific">Funneliformis caledonium</name>
    <dbReference type="NCBI Taxonomy" id="1117310"/>
    <lineage>
        <taxon>Eukaryota</taxon>
        <taxon>Fungi</taxon>
        <taxon>Fungi incertae sedis</taxon>
        <taxon>Mucoromycota</taxon>
        <taxon>Glomeromycotina</taxon>
        <taxon>Glomeromycetes</taxon>
        <taxon>Glomerales</taxon>
        <taxon>Glomeraceae</taxon>
        <taxon>Funneliformis</taxon>
    </lineage>
</organism>
<gene>
    <name evidence="6" type="ORF">FCALED_LOCUS2868</name>
</gene>
<dbReference type="InterPro" id="IPR038635">
    <property type="entry name" value="CCR4-NOT_su2/3/5_C_sf"/>
</dbReference>
<keyword evidence="3" id="KW-0804">Transcription</keyword>
<dbReference type="FunFam" id="2.30.30.1020:FF:000009">
    <property type="entry name" value="Related to CDC36-transcription factor"/>
    <property type="match status" value="1"/>
</dbReference>
<feature type="region of interest" description="Disordered" evidence="4">
    <location>
        <begin position="317"/>
        <end position="337"/>
    </location>
</feature>
<dbReference type="PANTHER" id="PTHR23326">
    <property type="entry name" value="CCR4 NOT-RELATED"/>
    <property type="match status" value="1"/>
</dbReference>
<dbReference type="GO" id="GO:0006355">
    <property type="term" value="P:regulation of DNA-templated transcription"/>
    <property type="evidence" value="ECO:0007669"/>
    <property type="project" value="InterPro"/>
</dbReference>
<comment type="caution">
    <text evidence="6">The sequence shown here is derived from an EMBL/GenBank/DDBJ whole genome shotgun (WGS) entry which is preliminary data.</text>
</comment>
<dbReference type="InterPro" id="IPR007282">
    <property type="entry name" value="NOT2/3/5_C"/>
</dbReference>
<accession>A0A9N8WE34</accession>
<dbReference type="AlphaFoldDB" id="A0A9N8WE34"/>
<reference evidence="6" key="1">
    <citation type="submission" date="2021-06" db="EMBL/GenBank/DDBJ databases">
        <authorList>
            <person name="Kallberg Y."/>
            <person name="Tangrot J."/>
            <person name="Rosling A."/>
        </authorList>
    </citation>
    <scope>NUCLEOTIDE SEQUENCE</scope>
    <source>
        <strain evidence="6">UK204</strain>
    </source>
</reference>
<feature type="domain" description="NOT2/NOT3/NOT5 C-terminal" evidence="5">
    <location>
        <begin position="381"/>
        <end position="505"/>
    </location>
</feature>
<feature type="compositionally biased region" description="Polar residues" evidence="4">
    <location>
        <begin position="212"/>
        <end position="233"/>
    </location>
</feature>
<comment type="similarity">
    <text evidence="1">Belongs to the CNOT2/3/5 family.</text>
</comment>
<dbReference type="EMBL" id="CAJVPQ010000469">
    <property type="protein sequence ID" value="CAG8484165.1"/>
    <property type="molecule type" value="Genomic_DNA"/>
</dbReference>
<feature type="compositionally biased region" description="Low complexity" evidence="4">
    <location>
        <begin position="130"/>
        <end position="146"/>
    </location>
</feature>
<feature type="region of interest" description="Disordered" evidence="4">
    <location>
        <begin position="212"/>
        <end position="269"/>
    </location>
</feature>
<dbReference type="GO" id="GO:0000289">
    <property type="term" value="P:nuclear-transcribed mRNA poly(A) tail shortening"/>
    <property type="evidence" value="ECO:0007669"/>
    <property type="project" value="UniProtKB-ARBA"/>
</dbReference>
<evidence type="ECO:0000256" key="2">
    <source>
        <dbReference type="ARBA" id="ARBA00023015"/>
    </source>
</evidence>
<feature type="region of interest" description="Disordered" evidence="4">
    <location>
        <begin position="596"/>
        <end position="615"/>
    </location>
</feature>
<dbReference type="Pfam" id="PF04153">
    <property type="entry name" value="NOT2_3_5_C"/>
    <property type="match status" value="1"/>
</dbReference>
<dbReference type="Gene3D" id="2.30.30.1020">
    <property type="entry name" value="CCR4-NOT complex subunit 2/3/5, C-terminal domain"/>
    <property type="match status" value="1"/>
</dbReference>
<evidence type="ECO:0000313" key="7">
    <source>
        <dbReference type="Proteomes" id="UP000789570"/>
    </source>
</evidence>
<feature type="region of interest" description="Disordered" evidence="4">
    <location>
        <begin position="1"/>
        <end position="20"/>
    </location>
</feature>
<keyword evidence="2" id="KW-0805">Transcription regulation</keyword>
<feature type="region of interest" description="Disordered" evidence="4">
    <location>
        <begin position="130"/>
        <end position="169"/>
    </location>
</feature>
<proteinExistence type="inferred from homology"/>